<dbReference type="Proteomes" id="UP000037632">
    <property type="component" value="Unassembled WGS sequence"/>
</dbReference>
<keyword evidence="1" id="KW-1133">Transmembrane helix</keyword>
<evidence type="ECO:0000313" key="2">
    <source>
        <dbReference type="EMBL" id="KOO82803.1"/>
    </source>
</evidence>
<keyword evidence="1" id="KW-0812">Transmembrane</keyword>
<comment type="caution">
    <text evidence="2">The sequence shown here is derived from an EMBL/GenBank/DDBJ whole genome shotgun (WGS) entry which is preliminary data.</text>
</comment>
<dbReference type="InterPro" id="IPR046492">
    <property type="entry name" value="DUF6585"/>
</dbReference>
<dbReference type="RefSeq" id="WP_053461448.1">
    <property type="nucleotide sequence ID" value="NZ_JZIW01000001.1"/>
</dbReference>
<keyword evidence="1" id="KW-0472">Membrane</keyword>
<sequence>MEHPASSPTGNLIKIYRYGQGAIYFLMVSGAGTLLLAAFLFSVRNKAPADAQSAILWAIALLVAIACGFFAVVPWQRRLRAARHEVYEHGLVQVIGSQRSYVAFAEMEDVYLFSSGQTVLTGLMSNLAYRRDSTDTFHWSNDSLKRFYEFQQVVRELHVHERLPVMIAALQAGETVTFNYVPTGEVWKKRVSGRFLEVSTRPITLSRDCLQVEGRSVPISTLRDVDVSTWTEKVTLKDAMGTTMFSAMGVGILSFDLFLETVGWLVQDAQR</sequence>
<gene>
    <name evidence="2" type="ORF">VL23_05930</name>
</gene>
<evidence type="ECO:0000256" key="1">
    <source>
        <dbReference type="SAM" id="Phobius"/>
    </source>
</evidence>
<proteinExistence type="predicted"/>
<reference evidence="2 3" key="1">
    <citation type="journal article" date="2015" name="Antimicrob. Agents Chemother.">
        <title>Whole-Genome Sequencing Identifies Emergence of a Quinolone Resistance Mutation in a Case of Stenotrophomonas maltophilia Bacteremia.</title>
        <authorList>
            <person name="Pak T.R."/>
            <person name="Altman D.R."/>
            <person name="Attie O."/>
            <person name="Sebra R."/>
            <person name="Hamula C.L."/>
            <person name="Lewis M."/>
            <person name="Deikus G."/>
            <person name="Newman L.C."/>
            <person name="Fang G."/>
            <person name="Hand J."/>
            <person name="Papel G."/>
            <person name="Wallach F."/>
            <person name="Schadt E.E."/>
            <person name="Huprikar S."/>
            <person name="van Bakel H."/>
            <person name="Kasarskis A."/>
            <person name="Bashir A."/>
        </authorList>
    </citation>
    <scope>NUCLEOTIDE SEQUENCE [LARGE SCALE GENOMIC DNA]</scope>
    <source>
        <strain evidence="2 3">ISMMS6</strain>
    </source>
</reference>
<dbReference type="EMBL" id="JZIW01000001">
    <property type="protein sequence ID" value="KOO82803.1"/>
    <property type="molecule type" value="Genomic_DNA"/>
</dbReference>
<dbReference type="Pfam" id="PF20226">
    <property type="entry name" value="DUF6585"/>
    <property type="match status" value="1"/>
</dbReference>
<dbReference type="AlphaFoldDB" id="A0AB34TJC2"/>
<feature type="transmembrane region" description="Helical" evidence="1">
    <location>
        <begin position="54"/>
        <end position="73"/>
    </location>
</feature>
<accession>A0AB34TJC2</accession>
<protein>
    <recommendedName>
        <fullName evidence="4">Transmembrane protein</fullName>
    </recommendedName>
</protein>
<feature type="transmembrane region" description="Helical" evidence="1">
    <location>
        <begin position="21"/>
        <end position="42"/>
    </location>
</feature>
<name>A0AB34TJC2_STEMA</name>
<evidence type="ECO:0008006" key="4">
    <source>
        <dbReference type="Google" id="ProtNLM"/>
    </source>
</evidence>
<organism evidence="2 3">
    <name type="scientific">Stenotrophomonas maltophilia</name>
    <name type="common">Pseudomonas maltophilia</name>
    <name type="synonym">Xanthomonas maltophilia</name>
    <dbReference type="NCBI Taxonomy" id="40324"/>
    <lineage>
        <taxon>Bacteria</taxon>
        <taxon>Pseudomonadati</taxon>
        <taxon>Pseudomonadota</taxon>
        <taxon>Gammaproteobacteria</taxon>
        <taxon>Lysobacterales</taxon>
        <taxon>Lysobacteraceae</taxon>
        <taxon>Stenotrophomonas</taxon>
        <taxon>Stenotrophomonas maltophilia group</taxon>
    </lineage>
</organism>
<evidence type="ECO:0000313" key="3">
    <source>
        <dbReference type="Proteomes" id="UP000037632"/>
    </source>
</evidence>